<dbReference type="SUPFAM" id="SSF53383">
    <property type="entry name" value="PLP-dependent transferases"/>
    <property type="match status" value="1"/>
</dbReference>
<comment type="similarity">
    <text evidence="6">Belongs to the class-II pyridoxal-phosphate-dependent aminotransferase family. Histidinol-phosphate aminotransferase subfamily.</text>
</comment>
<dbReference type="Proteomes" id="UP000295371">
    <property type="component" value="Unassembled WGS sequence"/>
</dbReference>
<dbReference type="NCBIfam" id="NF002878">
    <property type="entry name" value="PRK03321.1"/>
    <property type="match status" value="1"/>
</dbReference>
<gene>
    <name evidence="6" type="primary">hisC</name>
    <name evidence="8" type="ORF">CLV29_2996</name>
</gene>
<feature type="domain" description="Aminotransferase class I/classII large" evidence="7">
    <location>
        <begin position="31"/>
        <end position="348"/>
    </location>
</feature>
<comment type="cofactor">
    <cofactor evidence="1 6">
        <name>pyridoxal 5'-phosphate</name>
        <dbReference type="ChEBI" id="CHEBI:597326"/>
    </cofactor>
</comment>
<evidence type="ECO:0000256" key="1">
    <source>
        <dbReference type="ARBA" id="ARBA00001933"/>
    </source>
</evidence>
<comment type="pathway">
    <text evidence="6">Amino-acid biosynthesis; L-histidine biosynthesis; L-histidine from 5-phospho-alpha-D-ribose 1-diphosphate: step 7/9.</text>
</comment>
<dbReference type="InterPro" id="IPR015421">
    <property type="entry name" value="PyrdxlP-dep_Trfase_major"/>
</dbReference>
<dbReference type="GO" id="GO:0000105">
    <property type="term" value="P:L-histidine biosynthetic process"/>
    <property type="evidence" value="ECO:0007669"/>
    <property type="project" value="UniProtKB-UniRule"/>
</dbReference>
<dbReference type="InterPro" id="IPR050106">
    <property type="entry name" value="HistidinolP_aminotransfase"/>
</dbReference>
<dbReference type="CDD" id="cd00609">
    <property type="entry name" value="AAT_like"/>
    <property type="match status" value="1"/>
</dbReference>
<proteinExistence type="inferred from homology"/>
<dbReference type="EMBL" id="SOAW01000003">
    <property type="protein sequence ID" value="TDT29973.1"/>
    <property type="molecule type" value="Genomic_DNA"/>
</dbReference>
<sequence>MNIRIRPEISALPAYKAGKPAPIGPSGASWKLSSNENPYAPLPGVLQKVGESLELMNRYPDMANAALTESLSEHLQVAPEQIALGVGSVSVLGHLLGAVCSPGDEVVYAWRSFEAYPISVLSHGATPVQVPLGPGWTHDLEAMRAAVTERTKVVMVCTPNNPTGTVISQAALEAFIDDLPDNVLIMVDEAYAEFVTDDRAANGLALAKKYDNVATLRTFSKAYGLAGMRVGYCVTSPELAAAARTLNPPFSVSAPAQVAAITSLQAKAELLARVAEIVNQRATMIDSLRALGFEVPDSGGNFVWLPAGKRTAEWTDRFAAEGIMVRGYVADDEFDGVRITVGEPEANALAVEVAANLPR</sequence>
<dbReference type="InterPro" id="IPR024892">
    <property type="entry name" value="ArAT"/>
</dbReference>
<evidence type="ECO:0000256" key="6">
    <source>
        <dbReference type="HAMAP-Rule" id="MF_01023"/>
    </source>
</evidence>
<organism evidence="8 9">
    <name type="scientific">Naumannella halotolerans</name>
    <dbReference type="NCBI Taxonomy" id="993414"/>
    <lineage>
        <taxon>Bacteria</taxon>
        <taxon>Bacillati</taxon>
        <taxon>Actinomycetota</taxon>
        <taxon>Actinomycetes</taxon>
        <taxon>Propionibacteriales</taxon>
        <taxon>Propionibacteriaceae</taxon>
        <taxon>Naumannella</taxon>
    </lineage>
</organism>
<evidence type="ECO:0000256" key="2">
    <source>
        <dbReference type="ARBA" id="ARBA00011738"/>
    </source>
</evidence>
<evidence type="ECO:0000256" key="3">
    <source>
        <dbReference type="ARBA" id="ARBA00022576"/>
    </source>
</evidence>
<name>A0A4R7J113_9ACTN</name>
<accession>A0A4R7J113</accession>
<keyword evidence="6" id="KW-0368">Histidine biosynthesis</keyword>
<evidence type="ECO:0000256" key="5">
    <source>
        <dbReference type="ARBA" id="ARBA00022898"/>
    </source>
</evidence>
<dbReference type="EC" id="2.6.1.9" evidence="6"/>
<dbReference type="PANTHER" id="PTHR43643">
    <property type="entry name" value="HISTIDINOL-PHOSPHATE AMINOTRANSFERASE 2"/>
    <property type="match status" value="1"/>
</dbReference>
<reference evidence="8 9" key="1">
    <citation type="submission" date="2019-03" db="EMBL/GenBank/DDBJ databases">
        <title>Genomic Encyclopedia of Archaeal and Bacterial Type Strains, Phase II (KMG-II): from individual species to whole genera.</title>
        <authorList>
            <person name="Goeker M."/>
        </authorList>
    </citation>
    <scope>NUCLEOTIDE SEQUENCE [LARGE SCALE GENOMIC DNA]</scope>
    <source>
        <strain evidence="8 9">DSM 24323</strain>
    </source>
</reference>
<keyword evidence="6" id="KW-0028">Amino-acid biosynthesis</keyword>
<keyword evidence="5 6" id="KW-0663">Pyridoxal phosphate</keyword>
<dbReference type="InterPro" id="IPR015422">
    <property type="entry name" value="PyrdxlP-dep_Trfase_small"/>
</dbReference>
<dbReference type="PROSITE" id="PS00599">
    <property type="entry name" value="AA_TRANSFER_CLASS_2"/>
    <property type="match status" value="1"/>
</dbReference>
<dbReference type="PANTHER" id="PTHR43643:SF3">
    <property type="entry name" value="HISTIDINOL-PHOSPHATE AMINOTRANSFERASE"/>
    <property type="match status" value="1"/>
</dbReference>
<keyword evidence="4 6" id="KW-0808">Transferase</keyword>
<dbReference type="InterPro" id="IPR001917">
    <property type="entry name" value="Aminotrans_II_pyridoxalP_BS"/>
</dbReference>
<dbReference type="InterPro" id="IPR004839">
    <property type="entry name" value="Aminotransferase_I/II_large"/>
</dbReference>
<dbReference type="NCBIfam" id="TIGR01141">
    <property type="entry name" value="hisC"/>
    <property type="match status" value="1"/>
</dbReference>
<evidence type="ECO:0000313" key="9">
    <source>
        <dbReference type="Proteomes" id="UP000295371"/>
    </source>
</evidence>
<dbReference type="Gene3D" id="3.90.1150.10">
    <property type="entry name" value="Aspartate Aminotransferase, domain 1"/>
    <property type="match status" value="1"/>
</dbReference>
<dbReference type="HAMAP" id="MF_01023">
    <property type="entry name" value="HisC_aminotrans_2"/>
    <property type="match status" value="1"/>
</dbReference>
<evidence type="ECO:0000313" key="8">
    <source>
        <dbReference type="EMBL" id="TDT29973.1"/>
    </source>
</evidence>
<dbReference type="AlphaFoldDB" id="A0A4R7J113"/>
<evidence type="ECO:0000259" key="7">
    <source>
        <dbReference type="Pfam" id="PF00155"/>
    </source>
</evidence>
<feature type="modified residue" description="N6-(pyridoxal phosphate)lysine" evidence="6">
    <location>
        <position position="221"/>
    </location>
</feature>
<dbReference type="Pfam" id="PF00155">
    <property type="entry name" value="Aminotran_1_2"/>
    <property type="match status" value="1"/>
</dbReference>
<dbReference type="GO" id="GO:0030170">
    <property type="term" value="F:pyridoxal phosphate binding"/>
    <property type="evidence" value="ECO:0007669"/>
    <property type="project" value="InterPro"/>
</dbReference>
<comment type="caution">
    <text evidence="8">The sequence shown here is derived from an EMBL/GenBank/DDBJ whole genome shotgun (WGS) entry which is preliminary data.</text>
</comment>
<dbReference type="OrthoDB" id="9809616at2"/>
<dbReference type="Gene3D" id="3.40.640.10">
    <property type="entry name" value="Type I PLP-dependent aspartate aminotransferase-like (Major domain)"/>
    <property type="match status" value="1"/>
</dbReference>
<protein>
    <recommendedName>
        <fullName evidence="6">Histidinol-phosphate aminotransferase</fullName>
        <ecNumber evidence="6">2.6.1.9</ecNumber>
    </recommendedName>
    <alternativeName>
        <fullName evidence="6">Imidazole acetol-phosphate transaminase</fullName>
    </alternativeName>
</protein>
<dbReference type="UniPathway" id="UPA00031">
    <property type="reaction ID" value="UER00012"/>
</dbReference>
<dbReference type="GO" id="GO:0004400">
    <property type="term" value="F:histidinol-phosphate transaminase activity"/>
    <property type="evidence" value="ECO:0007669"/>
    <property type="project" value="UniProtKB-UniRule"/>
</dbReference>
<comment type="subunit">
    <text evidence="2 6">Homodimer.</text>
</comment>
<evidence type="ECO:0000256" key="4">
    <source>
        <dbReference type="ARBA" id="ARBA00022679"/>
    </source>
</evidence>
<dbReference type="InterPro" id="IPR015424">
    <property type="entry name" value="PyrdxlP-dep_Trfase"/>
</dbReference>
<comment type="catalytic activity">
    <reaction evidence="6">
        <text>L-histidinol phosphate + 2-oxoglutarate = 3-(imidazol-4-yl)-2-oxopropyl phosphate + L-glutamate</text>
        <dbReference type="Rhea" id="RHEA:23744"/>
        <dbReference type="ChEBI" id="CHEBI:16810"/>
        <dbReference type="ChEBI" id="CHEBI:29985"/>
        <dbReference type="ChEBI" id="CHEBI:57766"/>
        <dbReference type="ChEBI" id="CHEBI:57980"/>
        <dbReference type="EC" id="2.6.1.9"/>
    </reaction>
</comment>
<keyword evidence="3 6" id="KW-0032">Aminotransferase</keyword>
<dbReference type="RefSeq" id="WP_133755888.1">
    <property type="nucleotide sequence ID" value="NZ_SOAW01000003.1"/>
</dbReference>
<dbReference type="InterPro" id="IPR005861">
    <property type="entry name" value="HisP_aminotrans"/>
</dbReference>
<keyword evidence="9" id="KW-1185">Reference proteome</keyword>